<evidence type="ECO:0000313" key="1">
    <source>
        <dbReference type="EMBL" id="VEG13332.1"/>
    </source>
</evidence>
<organism evidence="1 2">
    <name type="scientific">Moraxella cuniculi</name>
    <dbReference type="NCBI Taxonomy" id="34061"/>
    <lineage>
        <taxon>Bacteria</taxon>
        <taxon>Pseudomonadati</taxon>
        <taxon>Pseudomonadota</taxon>
        <taxon>Gammaproteobacteria</taxon>
        <taxon>Moraxellales</taxon>
        <taxon>Moraxellaceae</taxon>
        <taxon>Moraxella</taxon>
    </lineage>
</organism>
<gene>
    <name evidence="1" type="ORF">NCTC10297_01295</name>
</gene>
<protein>
    <recommendedName>
        <fullName evidence="3">Lipoprotein</fullName>
    </recommendedName>
</protein>
<reference evidence="1 2" key="1">
    <citation type="submission" date="2018-12" db="EMBL/GenBank/DDBJ databases">
        <authorList>
            <consortium name="Pathogen Informatics"/>
        </authorList>
    </citation>
    <scope>NUCLEOTIDE SEQUENCE [LARGE SCALE GENOMIC DNA]</scope>
    <source>
        <strain evidence="1 2">NCTC10297</strain>
    </source>
</reference>
<proteinExistence type="predicted"/>
<dbReference type="PROSITE" id="PS51257">
    <property type="entry name" value="PROKAR_LIPOPROTEIN"/>
    <property type="match status" value="1"/>
</dbReference>
<dbReference type="KEGG" id="mcun:NCTC10297_01295"/>
<dbReference type="AlphaFoldDB" id="A0A3S4QPW3"/>
<sequence>MRYKLNTLIIIATSFLLTSCYYKQGCWYVAQDVFCGEVKSVKPAQQWQKQGLIGRTDVEQRKQDFMQCGVRNYYDGVLDLNVRYEKTSQELQERSERVWSCMRGKGYILLHHSECVDSKKNEYTGLCN</sequence>
<dbReference type="OrthoDB" id="6581645at2"/>
<evidence type="ECO:0008006" key="3">
    <source>
        <dbReference type="Google" id="ProtNLM"/>
    </source>
</evidence>
<name>A0A3S4QPW3_9GAMM</name>
<dbReference type="RefSeq" id="WP_126330894.1">
    <property type="nucleotide sequence ID" value="NZ_LR134343.1"/>
</dbReference>
<accession>A0A3S4QPW3</accession>
<evidence type="ECO:0000313" key="2">
    <source>
        <dbReference type="Proteomes" id="UP000274100"/>
    </source>
</evidence>
<dbReference type="EMBL" id="LR134343">
    <property type="protein sequence ID" value="VEG13332.1"/>
    <property type="molecule type" value="Genomic_DNA"/>
</dbReference>
<dbReference type="Proteomes" id="UP000274100">
    <property type="component" value="Chromosome"/>
</dbReference>